<dbReference type="EMBL" id="JACIVA010000055">
    <property type="protein sequence ID" value="MBB1098203.1"/>
    <property type="molecule type" value="Genomic_DNA"/>
</dbReference>
<evidence type="ECO:0000313" key="3">
    <source>
        <dbReference type="EMBL" id="MBB1098203.1"/>
    </source>
</evidence>
<dbReference type="Pfam" id="PF07859">
    <property type="entry name" value="Abhydrolase_3"/>
    <property type="match status" value="1"/>
</dbReference>
<proteinExistence type="predicted"/>
<feature type="domain" description="Alpha/beta hydrolase fold-3" evidence="2">
    <location>
        <begin position="108"/>
        <end position="307"/>
    </location>
</feature>
<reference evidence="3 4" key="1">
    <citation type="submission" date="2020-07" db="EMBL/GenBank/DDBJ databases">
        <title>Description of Limosilactobacillus balticus sp. nov., Limosilactobacillus agrestis sp. nov., Limosilactobacillus albertensis sp. nov., Limosilactobacillus rudii sp. nov., Limosilactobacillus fastidiosus sp. nov., five novel Limosilactobacillus species isolated from the vertebrate gastrointestinal tract, and proposal of 6 subspecies of Limosilactobacillus reuteri adapted to the gastrointestinal tract of specific vertebrate hosts.</title>
        <authorList>
            <person name="Li F."/>
            <person name="Cheng C."/>
            <person name="Zheng J."/>
            <person name="Quevedo R.M."/>
            <person name="Li J."/>
            <person name="Roos S."/>
            <person name="Gaenzle M.G."/>
            <person name="Walter J."/>
        </authorList>
    </citation>
    <scope>NUCLEOTIDE SEQUENCE [LARGE SCALE GENOMIC DNA]</scope>
    <source>
        <strain evidence="3 4">STM2_1</strain>
    </source>
</reference>
<protein>
    <submittedName>
        <fullName evidence="3">Alpha/beta hydrolase</fullName>
    </submittedName>
</protein>
<dbReference type="InterPro" id="IPR050300">
    <property type="entry name" value="GDXG_lipolytic_enzyme"/>
</dbReference>
<keyword evidence="1 3" id="KW-0378">Hydrolase</keyword>
<dbReference type="InterPro" id="IPR013094">
    <property type="entry name" value="AB_hydrolase_3"/>
</dbReference>
<gene>
    <name evidence="3" type="ORF">H5S09_09660</name>
</gene>
<evidence type="ECO:0000313" key="4">
    <source>
        <dbReference type="Proteomes" id="UP000517106"/>
    </source>
</evidence>
<dbReference type="GO" id="GO:0016787">
    <property type="term" value="F:hydrolase activity"/>
    <property type="evidence" value="ECO:0007669"/>
    <property type="project" value="UniProtKB-KW"/>
</dbReference>
<dbReference type="Proteomes" id="UP000517106">
    <property type="component" value="Unassembled WGS sequence"/>
</dbReference>
<sequence length="328" mass="36869">MEKIKKLNAQVASHLANNLENSLRDLRRCGAHRSNKATFVEMGIQLSGFKADLAENNKFNAMISNARIDNNVPYYLPSIGMKVNTQRLEDHNLTTYVLNNHGDEQAVILYLTGGAYVQRPDKTHWQYLDRLARKSGAKIYVPIYSLVPQATYQQAYQEIANLYSKLYNLFPASRITIMGDSAGGGLAAGFCEYLGKKGLPQPGHLILFSPWLDLDLTNPLINKYSTSDVTLAVNGLRKIGTMWASDTGHRDYRLSPLYGNFDQLRDVTIFVGTREIMYPDTALFAQKLREAGIPVKFSVGRGLFHIYPLYQLPEAKVVMEQVVTIIND</sequence>
<name>A0A7W3UMA4_9LACO</name>
<dbReference type="PANTHER" id="PTHR48081">
    <property type="entry name" value="AB HYDROLASE SUPERFAMILY PROTEIN C4A8.06C"/>
    <property type="match status" value="1"/>
</dbReference>
<dbReference type="AlphaFoldDB" id="A0A7W3UMA4"/>
<evidence type="ECO:0000256" key="1">
    <source>
        <dbReference type="ARBA" id="ARBA00022801"/>
    </source>
</evidence>
<dbReference type="RefSeq" id="WP_182596911.1">
    <property type="nucleotide sequence ID" value="NZ_JACIVA010000055.1"/>
</dbReference>
<dbReference type="SUPFAM" id="SSF53474">
    <property type="entry name" value="alpha/beta-Hydrolases"/>
    <property type="match status" value="1"/>
</dbReference>
<dbReference type="PANTHER" id="PTHR48081:SF8">
    <property type="entry name" value="ALPHA_BETA HYDROLASE FOLD-3 DOMAIN-CONTAINING PROTEIN-RELATED"/>
    <property type="match status" value="1"/>
</dbReference>
<dbReference type="InterPro" id="IPR029058">
    <property type="entry name" value="AB_hydrolase_fold"/>
</dbReference>
<accession>A0A7W3UMA4</accession>
<dbReference type="Gene3D" id="3.40.50.1820">
    <property type="entry name" value="alpha/beta hydrolase"/>
    <property type="match status" value="1"/>
</dbReference>
<comment type="caution">
    <text evidence="3">The sequence shown here is derived from an EMBL/GenBank/DDBJ whole genome shotgun (WGS) entry which is preliminary data.</text>
</comment>
<organism evidence="3 4">
    <name type="scientific">Limosilactobacillus rudii</name>
    <dbReference type="NCBI Taxonomy" id="2759755"/>
    <lineage>
        <taxon>Bacteria</taxon>
        <taxon>Bacillati</taxon>
        <taxon>Bacillota</taxon>
        <taxon>Bacilli</taxon>
        <taxon>Lactobacillales</taxon>
        <taxon>Lactobacillaceae</taxon>
        <taxon>Limosilactobacillus</taxon>
    </lineage>
</organism>
<evidence type="ECO:0000259" key="2">
    <source>
        <dbReference type="Pfam" id="PF07859"/>
    </source>
</evidence>
<keyword evidence="4" id="KW-1185">Reference proteome</keyword>